<dbReference type="RefSeq" id="WP_378555029.1">
    <property type="nucleotide sequence ID" value="NZ_JBHSDL010000001.1"/>
</dbReference>
<dbReference type="EMBL" id="JBHSDL010000001">
    <property type="protein sequence ID" value="MFC4372504.1"/>
    <property type="molecule type" value="Genomic_DNA"/>
</dbReference>
<protein>
    <submittedName>
        <fullName evidence="2">VOC family protein</fullName>
    </submittedName>
</protein>
<comment type="caution">
    <text evidence="2">The sequence shown here is derived from an EMBL/GenBank/DDBJ whole genome shotgun (WGS) entry which is preliminary data.</text>
</comment>
<dbReference type="Pfam" id="PF00903">
    <property type="entry name" value="Glyoxalase"/>
    <property type="match status" value="1"/>
</dbReference>
<evidence type="ECO:0000313" key="3">
    <source>
        <dbReference type="Proteomes" id="UP001595844"/>
    </source>
</evidence>
<dbReference type="CDD" id="cd06587">
    <property type="entry name" value="VOC"/>
    <property type="match status" value="1"/>
</dbReference>
<keyword evidence="3" id="KW-1185">Reference proteome</keyword>
<dbReference type="Gene3D" id="3.10.180.10">
    <property type="entry name" value="2,3-Dihydroxybiphenyl 1,2-Dioxygenase, domain 1"/>
    <property type="match status" value="1"/>
</dbReference>
<dbReference type="PROSITE" id="PS51819">
    <property type="entry name" value="VOC"/>
    <property type="match status" value="1"/>
</dbReference>
<evidence type="ECO:0000259" key="1">
    <source>
        <dbReference type="PROSITE" id="PS51819"/>
    </source>
</evidence>
<gene>
    <name evidence="2" type="ORF">ACFO5K_00190</name>
</gene>
<sequence>MLRGMATTTYYADDLTAAKDWYSEFLGIAPYYEVPGGYYEFRFGPMQAELGIINRAFAPAGARNAPGGGGLVFWHVDDLEAAVARLLELGATVYEPITERGDGEGFVTAAVLDPFGNVLGIMSNPHFVAMTSGRESAASA</sequence>
<dbReference type="Proteomes" id="UP001595844">
    <property type="component" value="Unassembled WGS sequence"/>
</dbReference>
<evidence type="ECO:0000313" key="2">
    <source>
        <dbReference type="EMBL" id="MFC4372504.1"/>
    </source>
</evidence>
<feature type="domain" description="VOC" evidence="1">
    <location>
        <begin position="4"/>
        <end position="124"/>
    </location>
</feature>
<dbReference type="SUPFAM" id="SSF54593">
    <property type="entry name" value="Glyoxalase/Bleomycin resistance protein/Dihydroxybiphenyl dioxygenase"/>
    <property type="match status" value="1"/>
</dbReference>
<dbReference type="InterPro" id="IPR037523">
    <property type="entry name" value="VOC_core"/>
</dbReference>
<dbReference type="InterPro" id="IPR029068">
    <property type="entry name" value="Glyas_Bleomycin-R_OHBP_Dase"/>
</dbReference>
<proteinExistence type="predicted"/>
<dbReference type="InterPro" id="IPR004360">
    <property type="entry name" value="Glyas_Fos-R_dOase_dom"/>
</dbReference>
<name>A0ABV8V9D2_9NOCA</name>
<reference evidence="3" key="1">
    <citation type="journal article" date="2019" name="Int. J. Syst. Evol. Microbiol.">
        <title>The Global Catalogue of Microorganisms (GCM) 10K type strain sequencing project: providing services to taxonomists for standard genome sequencing and annotation.</title>
        <authorList>
            <consortium name="The Broad Institute Genomics Platform"/>
            <consortium name="The Broad Institute Genome Sequencing Center for Infectious Disease"/>
            <person name="Wu L."/>
            <person name="Ma J."/>
        </authorList>
    </citation>
    <scope>NUCLEOTIDE SEQUENCE [LARGE SCALE GENOMIC DNA]</scope>
    <source>
        <strain evidence="3">IBRC-M 10490</strain>
    </source>
</reference>
<organism evidence="2 3">
    <name type="scientific">Nocardia halotolerans</name>
    <dbReference type="NCBI Taxonomy" id="1755878"/>
    <lineage>
        <taxon>Bacteria</taxon>
        <taxon>Bacillati</taxon>
        <taxon>Actinomycetota</taxon>
        <taxon>Actinomycetes</taxon>
        <taxon>Mycobacteriales</taxon>
        <taxon>Nocardiaceae</taxon>
        <taxon>Nocardia</taxon>
    </lineage>
</organism>
<accession>A0ABV8V9D2</accession>